<reference evidence="2" key="1">
    <citation type="submission" date="2021-07" db="EMBL/GenBank/DDBJ databases">
        <title>Genome Resource of American Ginseng Black Spot Pathogen Alternaria panax.</title>
        <authorList>
            <person name="Qiu C."/>
            <person name="Wang W."/>
            <person name="Liu Z."/>
        </authorList>
    </citation>
    <scope>NUCLEOTIDE SEQUENCE</scope>
    <source>
        <strain evidence="2">BNCC115425</strain>
    </source>
</reference>
<dbReference type="EMBL" id="JAANER010000001">
    <property type="protein sequence ID" value="KAG9195402.1"/>
    <property type="molecule type" value="Genomic_DNA"/>
</dbReference>
<protein>
    <submittedName>
        <fullName evidence="2">Uncharacterized protein</fullName>
    </submittedName>
</protein>
<keyword evidence="3" id="KW-1185">Reference proteome</keyword>
<evidence type="ECO:0000313" key="2">
    <source>
        <dbReference type="EMBL" id="KAG9195402.1"/>
    </source>
</evidence>
<organism evidence="2 3">
    <name type="scientific">Alternaria panax</name>
    <dbReference type="NCBI Taxonomy" id="48097"/>
    <lineage>
        <taxon>Eukaryota</taxon>
        <taxon>Fungi</taxon>
        <taxon>Dikarya</taxon>
        <taxon>Ascomycota</taxon>
        <taxon>Pezizomycotina</taxon>
        <taxon>Dothideomycetes</taxon>
        <taxon>Pleosporomycetidae</taxon>
        <taxon>Pleosporales</taxon>
        <taxon>Pleosporineae</taxon>
        <taxon>Pleosporaceae</taxon>
        <taxon>Alternaria</taxon>
        <taxon>Alternaria sect. Panax</taxon>
    </lineage>
</organism>
<evidence type="ECO:0000256" key="1">
    <source>
        <dbReference type="SAM" id="MobiDB-lite"/>
    </source>
</evidence>
<dbReference type="AlphaFoldDB" id="A0AAD4IID4"/>
<name>A0AAD4IID4_9PLEO</name>
<feature type="region of interest" description="Disordered" evidence="1">
    <location>
        <begin position="93"/>
        <end position="119"/>
    </location>
</feature>
<accession>A0AAD4IID4</accession>
<evidence type="ECO:0000313" key="3">
    <source>
        <dbReference type="Proteomes" id="UP001199106"/>
    </source>
</evidence>
<proteinExistence type="predicted"/>
<feature type="compositionally biased region" description="Low complexity" evidence="1">
    <location>
        <begin position="98"/>
        <end position="109"/>
    </location>
</feature>
<feature type="region of interest" description="Disordered" evidence="1">
    <location>
        <begin position="36"/>
        <end position="56"/>
    </location>
</feature>
<comment type="caution">
    <text evidence="2">The sequence shown here is derived from an EMBL/GenBank/DDBJ whole genome shotgun (WGS) entry which is preliminary data.</text>
</comment>
<sequence>MKFLCLSIGKRTKKEEKEESFNFLRLRPKERIEPLVTPPATPLTFAPPKRPQSSGSRAEFIASKFTGRLELPSTFYEIAVSGFDRAEILRPLSPHPIESSGAEMSSSASTKREEEGGCTSVSTDFGLWCHREFAL</sequence>
<gene>
    <name evidence="2" type="ORF">G6011_00523</name>
</gene>
<dbReference type="Proteomes" id="UP001199106">
    <property type="component" value="Unassembled WGS sequence"/>
</dbReference>